<sequence>MPRREGLSFRSHYLDDPAAWRALAGLLDDVFSIDITALDRLGGPDPTGVPFGWFDTAGRCVANITAFSLPLVIEGSEVRAAGLQSGAVRSDHRGQGLYRDLMKAALDHCDAEGFAAVALLTDTPELYRRHGFEALAQHRFAGAAPSGGTARPIRRLDMAEAADIALLHRLLDGRQPVSDRFAPRRQKEMFLFNARLMPGLRLDLMDGNIVIAWQPGEDGRFELLDIVGARIPSLADIFASLRLPPSHAAVHFAPDRLSWEGEALPDAGDMVLMLRAKSSQRPTRPFALPPMAEF</sequence>
<dbReference type="PROSITE" id="PS51186">
    <property type="entry name" value="GNAT"/>
    <property type="match status" value="1"/>
</dbReference>
<dbReference type="GO" id="GO:0034069">
    <property type="term" value="F:aminoglycoside N-acetyltransferase activity"/>
    <property type="evidence" value="ECO:0007669"/>
    <property type="project" value="TreeGrafter"/>
</dbReference>
<dbReference type="Proteomes" id="UP000440304">
    <property type="component" value="Unassembled WGS sequence"/>
</dbReference>
<name>A0A6N8TJ69_SHIZO</name>
<dbReference type="PANTHER" id="PTHR37817">
    <property type="entry name" value="N-ACETYLTRANSFERASE EIS"/>
    <property type="match status" value="1"/>
</dbReference>
<dbReference type="CDD" id="cd04301">
    <property type="entry name" value="NAT_SF"/>
    <property type="match status" value="1"/>
</dbReference>
<dbReference type="AlphaFoldDB" id="A0A6N8TJ69"/>
<protein>
    <submittedName>
        <fullName evidence="2">GNAT family N-acetyltransferase</fullName>
    </submittedName>
</protein>
<dbReference type="InterPro" id="IPR051554">
    <property type="entry name" value="Acetyltransferase_Eis"/>
</dbReference>
<comment type="caution">
    <text evidence="2">The sequence shown here is derived from an EMBL/GenBank/DDBJ whole genome shotgun (WGS) entry which is preliminary data.</text>
</comment>
<evidence type="ECO:0000259" key="1">
    <source>
        <dbReference type="PROSITE" id="PS51186"/>
    </source>
</evidence>
<dbReference type="OrthoDB" id="8287577at2"/>
<accession>A0A6N8TJ69</accession>
<proteinExistence type="predicted"/>
<dbReference type="PANTHER" id="PTHR37817:SF1">
    <property type="entry name" value="N-ACETYLTRANSFERASE EIS"/>
    <property type="match status" value="1"/>
</dbReference>
<dbReference type="InterPro" id="IPR016181">
    <property type="entry name" value="Acyl_CoA_acyltransferase"/>
</dbReference>
<dbReference type="Pfam" id="PF13527">
    <property type="entry name" value="Acetyltransf_9"/>
    <property type="match status" value="1"/>
</dbReference>
<dbReference type="EMBL" id="WUML01000010">
    <property type="protein sequence ID" value="MXO01278.1"/>
    <property type="molecule type" value="Genomic_DNA"/>
</dbReference>
<keyword evidence="2" id="KW-0808">Transferase</keyword>
<reference evidence="2 3" key="1">
    <citation type="submission" date="2019-12" db="EMBL/GenBank/DDBJ databases">
        <title>Shinella granuli gen. nov., sp. nov., and proposal of the reclassification of Zoogloea ramigera ATCC 19623 as Shinella zoogloeoides sp. nov.</title>
        <authorList>
            <person name="Gao J."/>
        </authorList>
    </citation>
    <scope>NUCLEOTIDE SEQUENCE [LARGE SCALE GENOMIC DNA]</scope>
    <source>
        <strain evidence="2 3">DSM 287</strain>
    </source>
</reference>
<evidence type="ECO:0000313" key="3">
    <source>
        <dbReference type="Proteomes" id="UP000440304"/>
    </source>
</evidence>
<dbReference type="InterPro" id="IPR000182">
    <property type="entry name" value="GNAT_dom"/>
</dbReference>
<feature type="domain" description="N-acetyltransferase" evidence="1">
    <location>
        <begin position="11"/>
        <end position="163"/>
    </location>
</feature>
<dbReference type="SUPFAM" id="SSF55729">
    <property type="entry name" value="Acyl-CoA N-acyltransferases (Nat)"/>
    <property type="match status" value="1"/>
</dbReference>
<evidence type="ECO:0000313" key="2">
    <source>
        <dbReference type="EMBL" id="MXO01278.1"/>
    </source>
</evidence>
<dbReference type="Gene3D" id="3.40.630.30">
    <property type="match status" value="1"/>
</dbReference>
<dbReference type="RefSeq" id="WP_160786658.1">
    <property type="nucleotide sequence ID" value="NZ_CP086610.1"/>
</dbReference>
<dbReference type="GO" id="GO:0030649">
    <property type="term" value="P:aminoglycoside antibiotic catabolic process"/>
    <property type="evidence" value="ECO:0007669"/>
    <property type="project" value="TreeGrafter"/>
</dbReference>
<gene>
    <name evidence="2" type="ORF">GR156_13245</name>
</gene>
<organism evidence="2 3">
    <name type="scientific">Shinella zoogloeoides</name>
    <name type="common">Crabtreella saccharophila</name>
    <dbReference type="NCBI Taxonomy" id="352475"/>
    <lineage>
        <taxon>Bacteria</taxon>
        <taxon>Pseudomonadati</taxon>
        <taxon>Pseudomonadota</taxon>
        <taxon>Alphaproteobacteria</taxon>
        <taxon>Hyphomicrobiales</taxon>
        <taxon>Rhizobiaceae</taxon>
        <taxon>Shinella</taxon>
    </lineage>
</organism>